<accession>A0ABW2JF41</accession>
<keyword evidence="4" id="KW-1185">Reference proteome</keyword>
<feature type="domain" description="Peptidase C14 caspase" evidence="2">
    <location>
        <begin position="10"/>
        <end position="251"/>
    </location>
</feature>
<organism evidence="3 4">
    <name type="scientific">Streptomyces monticola</name>
    <dbReference type="NCBI Taxonomy" id="2666263"/>
    <lineage>
        <taxon>Bacteria</taxon>
        <taxon>Bacillati</taxon>
        <taxon>Actinomycetota</taxon>
        <taxon>Actinomycetes</taxon>
        <taxon>Kitasatosporales</taxon>
        <taxon>Streptomycetaceae</taxon>
        <taxon>Streptomyces</taxon>
    </lineage>
</organism>
<comment type="caution">
    <text evidence="3">The sequence shown here is derived from an EMBL/GenBank/DDBJ whole genome shotgun (WGS) entry which is preliminary data.</text>
</comment>
<dbReference type="Gene3D" id="3.40.50.1460">
    <property type="match status" value="1"/>
</dbReference>
<dbReference type="NCBIfam" id="NF047832">
    <property type="entry name" value="caspase_w_EACC1"/>
    <property type="match status" value="1"/>
</dbReference>
<dbReference type="RefSeq" id="WP_381828074.1">
    <property type="nucleotide sequence ID" value="NZ_JBHTCF010000002.1"/>
</dbReference>
<dbReference type="EMBL" id="JBHTCF010000002">
    <property type="protein sequence ID" value="MFC7304158.1"/>
    <property type="molecule type" value="Genomic_DNA"/>
</dbReference>
<dbReference type="Pfam" id="PF00656">
    <property type="entry name" value="Peptidase_C14"/>
    <property type="match status" value="1"/>
</dbReference>
<dbReference type="SUPFAM" id="SSF52129">
    <property type="entry name" value="Caspase-like"/>
    <property type="match status" value="1"/>
</dbReference>
<protein>
    <submittedName>
        <fullName evidence="3">Caspase domain-containing protein</fullName>
    </submittedName>
</protein>
<gene>
    <name evidence="3" type="ORF">ACFQVC_08025</name>
</gene>
<evidence type="ECO:0000256" key="1">
    <source>
        <dbReference type="SAM" id="MobiDB-lite"/>
    </source>
</evidence>
<dbReference type="InterPro" id="IPR011600">
    <property type="entry name" value="Pept_C14_caspase"/>
</dbReference>
<reference evidence="4" key="1">
    <citation type="journal article" date="2019" name="Int. J. Syst. Evol. Microbiol.">
        <title>The Global Catalogue of Microorganisms (GCM) 10K type strain sequencing project: providing services to taxonomists for standard genome sequencing and annotation.</title>
        <authorList>
            <consortium name="The Broad Institute Genomics Platform"/>
            <consortium name="The Broad Institute Genome Sequencing Center for Infectious Disease"/>
            <person name="Wu L."/>
            <person name="Ma J."/>
        </authorList>
    </citation>
    <scope>NUCLEOTIDE SEQUENCE [LARGE SCALE GENOMIC DNA]</scope>
    <source>
        <strain evidence="4">SYNS20</strain>
    </source>
</reference>
<evidence type="ECO:0000313" key="3">
    <source>
        <dbReference type="EMBL" id="MFC7304158.1"/>
    </source>
</evidence>
<dbReference type="InterPro" id="IPR029030">
    <property type="entry name" value="Caspase-like_dom_sf"/>
</dbReference>
<proteinExistence type="predicted"/>
<name>A0ABW2JF41_9ACTN</name>
<feature type="region of interest" description="Disordered" evidence="1">
    <location>
        <begin position="270"/>
        <end position="302"/>
    </location>
</feature>
<evidence type="ECO:0000313" key="4">
    <source>
        <dbReference type="Proteomes" id="UP001596523"/>
    </source>
</evidence>
<evidence type="ECO:0000259" key="2">
    <source>
        <dbReference type="Pfam" id="PF00656"/>
    </source>
</evidence>
<dbReference type="Proteomes" id="UP001596523">
    <property type="component" value="Unassembled WGS sequence"/>
</dbReference>
<sequence>MVAIPDPGKSRAVLIGIGDYTHPALSAMPAAPAGAQHLAGLLRDPSIWGLPEEHITVIGSTTSVEQVLGAVRDAALGAQDTLLVYFAGHGLRDRDEQLYLALAAADVDYPQVGALPYGQLRDVVRRSGYRARHRVTVLDCCYSGIAGGMSGTAAPTRTELARALGESEDAGGASDDQEGAEDHRYGDCVLTSAPPTSLSFVPQGARFPEFTGELIDVLETGIPGADVTVSLETTWRRVRDRLRRRGSPEPQQFAQNAVTRHLHLRNRAVPFGPEPEAKAEPDPSTQQAAEAPDPYSWNSSGTDQTPFAADALLPRRFTNDRGIEFARVAGGLHSCVDAGGMDVVAELAGRGCLRVLTGVYLEQPGPYATPENPVLVSVQVFAFPDAVTANDMNNLLSGDARWRLTVWCTQSGVGNNPCSGDFDGSRSFEHHRAFHRYVIAARSVRTDLADDTTIDPWLNSAAHEAVMSCGPQNHRGDARRTPPLPEPVAWRGPSWDSSSSDLTPFTAEALLSRRFTDSKGIEFARLAGAPQPCDQAGAVDVVTKLIGRGCLRVMTGVFLEQLAPHGAPPALVSVQIFPFPDTATAVDMESYLGEARWRLAIWHAPTGDGHTPRAAGVEWHQCSRWLIVRRRHRYVITALALRTDLALDDGSDPQVVPRLITAAEAALDACGPHIYRGD</sequence>